<dbReference type="HAMAP" id="MF_01808">
    <property type="entry name" value="Recomb_XerC_XerD"/>
    <property type="match status" value="1"/>
</dbReference>
<comment type="function">
    <text evidence="10">Site-specific tyrosine recombinase, which acts by catalyzing the cutting and rejoining of the recombining DNA molecules. The XerC-XerD complex is essential to convert dimers of the bacterial chromosome into monomers to permit their segregation at cell division. It also contributes to the segregational stability of plasmids.</text>
</comment>
<evidence type="ECO:0000256" key="2">
    <source>
        <dbReference type="ARBA" id="ARBA00010450"/>
    </source>
</evidence>
<dbReference type="SUPFAM" id="SSF56349">
    <property type="entry name" value="DNA breaking-rejoining enzymes"/>
    <property type="match status" value="1"/>
</dbReference>
<evidence type="ECO:0000256" key="5">
    <source>
        <dbReference type="ARBA" id="ARBA00022829"/>
    </source>
</evidence>
<reference evidence="13" key="1">
    <citation type="journal article" date="2021" name="PeerJ">
        <title>Extensive microbial diversity within the chicken gut microbiome revealed by metagenomics and culture.</title>
        <authorList>
            <person name="Gilroy R."/>
            <person name="Ravi A."/>
            <person name="Getino M."/>
            <person name="Pursley I."/>
            <person name="Horton D.L."/>
            <person name="Alikhan N.F."/>
            <person name="Baker D."/>
            <person name="Gharbi K."/>
            <person name="Hall N."/>
            <person name="Watson M."/>
            <person name="Adriaenssens E.M."/>
            <person name="Foster-Nyarko E."/>
            <person name="Jarju S."/>
            <person name="Secka A."/>
            <person name="Antonio M."/>
            <person name="Oren A."/>
            <person name="Chaudhuri R.R."/>
            <person name="La Ragione R."/>
            <person name="Hildebrand F."/>
            <person name="Pallen M.J."/>
        </authorList>
    </citation>
    <scope>NUCLEOTIDE SEQUENCE</scope>
    <source>
        <strain evidence="13">5032</strain>
    </source>
</reference>
<dbReference type="CDD" id="cd00798">
    <property type="entry name" value="INT_XerDC_C"/>
    <property type="match status" value="1"/>
</dbReference>
<organism evidence="13 14">
    <name type="scientific">Candidatus Desulfovibrio intestinavium</name>
    <dbReference type="NCBI Taxonomy" id="2838534"/>
    <lineage>
        <taxon>Bacteria</taxon>
        <taxon>Pseudomonadati</taxon>
        <taxon>Thermodesulfobacteriota</taxon>
        <taxon>Desulfovibrionia</taxon>
        <taxon>Desulfovibrionales</taxon>
        <taxon>Desulfovibrionaceae</taxon>
        <taxon>Desulfovibrio</taxon>
    </lineage>
</organism>
<dbReference type="NCBIfam" id="NF001399">
    <property type="entry name" value="PRK00283.1"/>
    <property type="match status" value="1"/>
</dbReference>
<dbReference type="InterPro" id="IPR013762">
    <property type="entry name" value="Integrase-like_cat_sf"/>
</dbReference>
<dbReference type="AlphaFoldDB" id="A0A9D2HM20"/>
<sequence length="318" mass="36070">METLTNASAFARLRAALSRLIPVWADALLAERGLSVLTVEAYRQDMELFLLYLDEWSLGHGGLDSMRDFRLDEQEILLFLAWLRARQNSGRSLARRLSALRSFFAFAVEEKVLTVNPVALLESPKLPQYLPEVLSREEMERLLAQPDCRDKSGCRDRCLMEVLYASGLRVSEVCGLSLDDIDWQRGLLRVFGKGGKERLVPLHAGAQSRLQDYVAHCRPRFSPNSRLLFVNRSGNGLSRQYVWKSIKQYALAAGIRREISPHTFRHSFATHLLEGGADLRSVQVLLGHADISATEIYTHVQAERLRGIHRAHHPRSQS</sequence>
<evidence type="ECO:0000313" key="13">
    <source>
        <dbReference type="EMBL" id="HJA79211.1"/>
    </source>
</evidence>
<evidence type="ECO:0000256" key="4">
    <source>
        <dbReference type="ARBA" id="ARBA00022618"/>
    </source>
</evidence>
<dbReference type="Proteomes" id="UP000823821">
    <property type="component" value="Unassembled WGS sequence"/>
</dbReference>
<dbReference type="PROSITE" id="PS51898">
    <property type="entry name" value="TYR_RECOMBINASE"/>
    <property type="match status" value="1"/>
</dbReference>
<evidence type="ECO:0000256" key="9">
    <source>
        <dbReference type="ARBA" id="ARBA00023306"/>
    </source>
</evidence>
<comment type="subcellular location">
    <subcellularLocation>
        <location evidence="1 10">Cytoplasm</location>
    </subcellularLocation>
</comment>
<dbReference type="PROSITE" id="PS51900">
    <property type="entry name" value="CB"/>
    <property type="match status" value="1"/>
</dbReference>
<feature type="domain" description="Tyr recombinase" evidence="11">
    <location>
        <begin position="129"/>
        <end position="310"/>
    </location>
</feature>
<keyword evidence="6 10" id="KW-0229">DNA integration</keyword>
<evidence type="ECO:0000313" key="14">
    <source>
        <dbReference type="Proteomes" id="UP000823821"/>
    </source>
</evidence>
<feature type="active site" evidence="10">
    <location>
        <position position="193"/>
    </location>
</feature>
<evidence type="ECO:0000256" key="1">
    <source>
        <dbReference type="ARBA" id="ARBA00004496"/>
    </source>
</evidence>
<reference evidence="13" key="2">
    <citation type="submission" date="2021-04" db="EMBL/GenBank/DDBJ databases">
        <authorList>
            <person name="Gilroy R."/>
        </authorList>
    </citation>
    <scope>NUCLEOTIDE SEQUENCE</scope>
    <source>
        <strain evidence="13">5032</strain>
    </source>
</reference>
<dbReference type="Gene3D" id="1.10.443.10">
    <property type="entry name" value="Intergrase catalytic core"/>
    <property type="match status" value="1"/>
</dbReference>
<keyword evidence="4 10" id="KW-0132">Cell division</keyword>
<evidence type="ECO:0000256" key="6">
    <source>
        <dbReference type="ARBA" id="ARBA00022908"/>
    </source>
</evidence>
<evidence type="ECO:0000256" key="10">
    <source>
        <dbReference type="HAMAP-Rule" id="MF_01808"/>
    </source>
</evidence>
<dbReference type="PANTHER" id="PTHR30349">
    <property type="entry name" value="PHAGE INTEGRASE-RELATED"/>
    <property type="match status" value="1"/>
</dbReference>
<evidence type="ECO:0000256" key="7">
    <source>
        <dbReference type="ARBA" id="ARBA00023125"/>
    </source>
</evidence>
<dbReference type="GO" id="GO:0009037">
    <property type="term" value="F:tyrosine-based site-specific recombinase activity"/>
    <property type="evidence" value="ECO:0007669"/>
    <property type="project" value="UniProtKB-UniRule"/>
</dbReference>
<gene>
    <name evidence="13" type="primary">xerD</name>
    <name evidence="10" type="synonym">xerC</name>
    <name evidence="13" type="ORF">H9784_06555</name>
</gene>
<dbReference type="Gene3D" id="1.10.150.130">
    <property type="match status" value="1"/>
</dbReference>
<keyword evidence="9 10" id="KW-0131">Cell cycle</keyword>
<dbReference type="GO" id="GO:0051301">
    <property type="term" value="P:cell division"/>
    <property type="evidence" value="ECO:0007669"/>
    <property type="project" value="UniProtKB-KW"/>
</dbReference>
<dbReference type="InterPro" id="IPR023009">
    <property type="entry name" value="Tyrosine_recombinase_XerC/XerD"/>
</dbReference>
<evidence type="ECO:0000256" key="3">
    <source>
        <dbReference type="ARBA" id="ARBA00022490"/>
    </source>
</evidence>
<dbReference type="InterPro" id="IPR044068">
    <property type="entry name" value="CB"/>
</dbReference>
<evidence type="ECO:0000256" key="8">
    <source>
        <dbReference type="ARBA" id="ARBA00023172"/>
    </source>
</evidence>
<feature type="active site" evidence="10">
    <location>
        <position position="265"/>
    </location>
</feature>
<proteinExistence type="inferred from homology"/>
<feature type="active site" evidence="10">
    <location>
        <position position="262"/>
    </location>
</feature>
<keyword evidence="8 10" id="KW-0233">DNA recombination</keyword>
<keyword evidence="5 10" id="KW-0159">Chromosome partition</keyword>
<comment type="similarity">
    <text evidence="2">Belongs to the 'phage' integrase family. XerD subfamily.</text>
</comment>
<evidence type="ECO:0000259" key="12">
    <source>
        <dbReference type="PROSITE" id="PS51900"/>
    </source>
</evidence>
<dbReference type="GO" id="GO:0006313">
    <property type="term" value="P:DNA transposition"/>
    <property type="evidence" value="ECO:0007669"/>
    <property type="project" value="UniProtKB-UniRule"/>
</dbReference>
<feature type="domain" description="Core-binding (CB)" evidence="12">
    <location>
        <begin position="15"/>
        <end position="108"/>
    </location>
</feature>
<feature type="active site" description="O-(3'-phospho-DNA)-tyrosine intermediate" evidence="10">
    <location>
        <position position="297"/>
    </location>
</feature>
<comment type="subunit">
    <text evidence="10">Forms a cyclic heterotetrameric complex composed of two molecules of XerC and two molecules of XerD.</text>
</comment>
<evidence type="ECO:0000259" key="11">
    <source>
        <dbReference type="PROSITE" id="PS51898"/>
    </source>
</evidence>
<keyword evidence="3 10" id="KW-0963">Cytoplasm</keyword>
<dbReference type="InterPro" id="IPR010998">
    <property type="entry name" value="Integrase_recombinase_N"/>
</dbReference>
<dbReference type="Pfam" id="PF02899">
    <property type="entry name" value="Phage_int_SAM_1"/>
    <property type="match status" value="1"/>
</dbReference>
<dbReference type="NCBIfam" id="TIGR02225">
    <property type="entry name" value="recomb_XerD"/>
    <property type="match status" value="1"/>
</dbReference>
<name>A0A9D2HM20_9BACT</name>
<comment type="caution">
    <text evidence="13">The sequence shown here is derived from an EMBL/GenBank/DDBJ whole genome shotgun (WGS) entry which is preliminary data.</text>
</comment>
<dbReference type="InterPro" id="IPR050090">
    <property type="entry name" value="Tyrosine_recombinase_XerCD"/>
</dbReference>
<dbReference type="GO" id="GO:0007059">
    <property type="term" value="P:chromosome segregation"/>
    <property type="evidence" value="ECO:0007669"/>
    <property type="project" value="UniProtKB-UniRule"/>
</dbReference>
<dbReference type="EMBL" id="DWZD01000040">
    <property type="protein sequence ID" value="HJA79211.1"/>
    <property type="molecule type" value="Genomic_DNA"/>
</dbReference>
<accession>A0A9D2HM20</accession>
<dbReference type="InterPro" id="IPR011010">
    <property type="entry name" value="DNA_brk_join_enz"/>
</dbReference>
<dbReference type="InterPro" id="IPR004107">
    <property type="entry name" value="Integrase_SAM-like_N"/>
</dbReference>
<dbReference type="InterPro" id="IPR002104">
    <property type="entry name" value="Integrase_catalytic"/>
</dbReference>
<dbReference type="GO" id="GO:0003677">
    <property type="term" value="F:DNA binding"/>
    <property type="evidence" value="ECO:0007669"/>
    <property type="project" value="UniProtKB-UniRule"/>
</dbReference>
<protein>
    <recommendedName>
        <fullName evidence="10">Tyrosine recombinase XerC</fullName>
    </recommendedName>
</protein>
<dbReference type="Pfam" id="PF00589">
    <property type="entry name" value="Phage_integrase"/>
    <property type="match status" value="1"/>
</dbReference>
<feature type="active site" evidence="10">
    <location>
        <position position="288"/>
    </location>
</feature>
<dbReference type="InterPro" id="IPR011932">
    <property type="entry name" value="Recomb_XerD"/>
</dbReference>
<comment type="similarity">
    <text evidence="10">Belongs to the 'phage' integrase family. XerC subfamily.</text>
</comment>
<keyword evidence="7 10" id="KW-0238">DNA-binding</keyword>
<dbReference type="PANTHER" id="PTHR30349:SF81">
    <property type="entry name" value="TYROSINE RECOMBINASE XERC"/>
    <property type="match status" value="1"/>
</dbReference>
<dbReference type="GO" id="GO:0005737">
    <property type="term" value="C:cytoplasm"/>
    <property type="evidence" value="ECO:0007669"/>
    <property type="project" value="UniProtKB-SubCell"/>
</dbReference>
<feature type="active site" evidence="10">
    <location>
        <position position="169"/>
    </location>
</feature>